<gene>
    <name evidence="4" type="ORF">Fsol_00504</name>
</gene>
<dbReference type="InterPro" id="IPR014746">
    <property type="entry name" value="Gln_synth/guanido_kin_cat_dom"/>
</dbReference>
<dbReference type="OrthoDB" id="9807095at2"/>
<keyword evidence="5" id="KW-1185">Reference proteome</keyword>
<organism evidence="4 5">
    <name type="scientific">Candidatus Fokinia solitaria</name>
    <dbReference type="NCBI Taxonomy" id="1802984"/>
    <lineage>
        <taxon>Bacteria</taxon>
        <taxon>Pseudomonadati</taxon>
        <taxon>Pseudomonadota</taxon>
        <taxon>Alphaproteobacteria</taxon>
        <taxon>Rickettsiales</taxon>
        <taxon>Candidatus Midichloriaceae</taxon>
        <taxon>Candidatus Fokinia</taxon>
    </lineage>
</organism>
<evidence type="ECO:0000256" key="2">
    <source>
        <dbReference type="RuleBase" id="RU000384"/>
    </source>
</evidence>
<sequence length="301" mass="34472">MPYQSKIIHKLSTIITKRYKIECAIGIEVEFYAIPKNRYKHSTIVELAEKLKQCGVSVVKEDDEDQYEIRIPHTTDLNRLCEKIEMCNKVLENCNQHIIITSAKPFLKKNASSAQYNISLHIDSKNIFSQSSITKNDHLTSYVNSILEMLNDALYFLLSQDNEEYARFGSSIHTPLTVSWGINNRTAAIRIPSSYHENRRIEFRVPSPKSSHDNVVLFLLISLLHKIAVSQKKHYSPIYGNAHDTALYGGEPLHSSHKAAAANFRLPERIILISNAFERSDYEMQNILSEIHALLLQHKIP</sequence>
<evidence type="ECO:0000259" key="3">
    <source>
        <dbReference type="SMART" id="SM01230"/>
    </source>
</evidence>
<dbReference type="InterPro" id="IPR008146">
    <property type="entry name" value="Gln_synth_cat_dom"/>
</dbReference>
<dbReference type="PANTHER" id="PTHR43785:SF12">
    <property type="entry name" value="TYPE-1 GLUTAMINE SYNTHETASE 2"/>
    <property type="match status" value="1"/>
</dbReference>
<dbReference type="SUPFAM" id="SSF55931">
    <property type="entry name" value="Glutamine synthetase/guanido kinase"/>
    <property type="match status" value="1"/>
</dbReference>
<dbReference type="Proteomes" id="UP000244519">
    <property type="component" value="Chromosome"/>
</dbReference>
<dbReference type="RefSeq" id="WP_158521625.1">
    <property type="nucleotide sequence ID" value="NZ_CP025989.1"/>
</dbReference>
<dbReference type="SMART" id="SM01230">
    <property type="entry name" value="Gln-synt_C"/>
    <property type="match status" value="1"/>
</dbReference>
<feature type="domain" description="GS catalytic" evidence="3">
    <location>
        <begin position="8"/>
        <end position="223"/>
    </location>
</feature>
<dbReference type="KEGG" id="fso:Fsol_00504"/>
<proteinExistence type="inferred from homology"/>
<reference evidence="4 5" key="1">
    <citation type="journal article" date="2018" name="Genome Biol. Evol.">
        <title>The Genome Sequence of "Candidatus Fokinia solitaria": Insights on Reductive Evolution in Rickettsiales.</title>
        <authorList>
            <person name="Floriano A.M."/>
            <person name="Castelli M."/>
            <person name="Krenek S."/>
            <person name="Berendonk T.U."/>
            <person name="Bazzocchi C."/>
            <person name="Petroni G."/>
            <person name="Sassera D."/>
        </authorList>
    </citation>
    <scope>NUCLEOTIDE SEQUENCE [LARGE SCALE GENOMIC DNA]</scope>
    <source>
        <strain evidence="4">Rio ETE_ALG 3VII</strain>
    </source>
</reference>
<accession>A0A2U8BSM1</accession>
<name>A0A2U8BSM1_9RICK</name>
<evidence type="ECO:0000256" key="1">
    <source>
        <dbReference type="ARBA" id="ARBA00022598"/>
    </source>
</evidence>
<dbReference type="Pfam" id="PF00120">
    <property type="entry name" value="Gln-synt_C"/>
    <property type="match status" value="1"/>
</dbReference>
<evidence type="ECO:0000313" key="4">
    <source>
        <dbReference type="EMBL" id="AWD33298.1"/>
    </source>
</evidence>
<dbReference type="EMBL" id="CP025989">
    <property type="protein sequence ID" value="AWD33298.1"/>
    <property type="molecule type" value="Genomic_DNA"/>
</dbReference>
<dbReference type="AlphaFoldDB" id="A0A2U8BSM1"/>
<evidence type="ECO:0000313" key="5">
    <source>
        <dbReference type="Proteomes" id="UP000244519"/>
    </source>
</evidence>
<protein>
    <submittedName>
        <fullName evidence="4">Glutamine synthetase</fullName>
    </submittedName>
</protein>
<dbReference type="GO" id="GO:0004356">
    <property type="term" value="F:glutamine synthetase activity"/>
    <property type="evidence" value="ECO:0007669"/>
    <property type="project" value="InterPro"/>
</dbReference>
<comment type="similarity">
    <text evidence="2">Belongs to the glutamine synthetase family.</text>
</comment>
<dbReference type="Gene3D" id="3.30.590.10">
    <property type="entry name" value="Glutamine synthetase/guanido kinase, catalytic domain"/>
    <property type="match status" value="1"/>
</dbReference>
<keyword evidence="1" id="KW-0436">Ligase</keyword>
<dbReference type="PANTHER" id="PTHR43785">
    <property type="entry name" value="GAMMA-GLUTAMYLPUTRESCINE SYNTHETASE"/>
    <property type="match status" value="1"/>
</dbReference>